<accession>A0A4U8UKQ5</accession>
<dbReference type="AlphaFoldDB" id="A0A4U8UKQ5"/>
<evidence type="ECO:0000256" key="1">
    <source>
        <dbReference type="SAM" id="MobiDB-lite"/>
    </source>
</evidence>
<dbReference type="EMBL" id="AZBU02000001">
    <property type="protein sequence ID" value="TMS32695.1"/>
    <property type="molecule type" value="Genomic_DNA"/>
</dbReference>
<organism evidence="2 3">
    <name type="scientific">Steinernema carpocapsae</name>
    <name type="common">Entomopathogenic nematode</name>
    <dbReference type="NCBI Taxonomy" id="34508"/>
    <lineage>
        <taxon>Eukaryota</taxon>
        <taxon>Metazoa</taxon>
        <taxon>Ecdysozoa</taxon>
        <taxon>Nematoda</taxon>
        <taxon>Chromadorea</taxon>
        <taxon>Rhabditida</taxon>
        <taxon>Tylenchina</taxon>
        <taxon>Panagrolaimomorpha</taxon>
        <taxon>Strongyloidoidea</taxon>
        <taxon>Steinernematidae</taxon>
        <taxon>Steinernema</taxon>
    </lineage>
</organism>
<evidence type="ECO:0000313" key="3">
    <source>
        <dbReference type="Proteomes" id="UP000298663"/>
    </source>
</evidence>
<keyword evidence="3" id="KW-1185">Reference proteome</keyword>
<sequence length="186" mass="21109">MSVRSTLQGANPVPLPDGAPILIDILVSMLEARDPELAFRWAMACRRMNNFIQKCVDEAAATATKEGRAKIYEALHGKPKKRGQDMTDDERREANKLAQRDRRRRAKAIRMKYLDSDDDFVVKKPYLNGGVTFIGAPRKLFARIDSNDVMSIGKVLRPIKKPVLKKDEPQDNGDNDEEDQIMELKI</sequence>
<reference evidence="2 3" key="1">
    <citation type="journal article" date="2015" name="Genome Biol.">
        <title>Comparative genomics of Steinernema reveals deeply conserved gene regulatory networks.</title>
        <authorList>
            <person name="Dillman A.R."/>
            <person name="Macchietto M."/>
            <person name="Porter C.F."/>
            <person name="Rogers A."/>
            <person name="Williams B."/>
            <person name="Antoshechkin I."/>
            <person name="Lee M.M."/>
            <person name="Goodwin Z."/>
            <person name="Lu X."/>
            <person name="Lewis E.E."/>
            <person name="Goodrich-Blair H."/>
            <person name="Stock S.P."/>
            <person name="Adams B.J."/>
            <person name="Sternberg P.W."/>
            <person name="Mortazavi A."/>
        </authorList>
    </citation>
    <scope>NUCLEOTIDE SEQUENCE [LARGE SCALE GENOMIC DNA]</scope>
    <source>
        <strain evidence="2 3">ALL</strain>
    </source>
</reference>
<comment type="caution">
    <text evidence="2">The sequence shown here is derived from an EMBL/GenBank/DDBJ whole genome shotgun (WGS) entry which is preliminary data.</text>
</comment>
<dbReference type="Proteomes" id="UP000298663">
    <property type="component" value="Unassembled WGS sequence"/>
</dbReference>
<protein>
    <submittedName>
        <fullName evidence="2">Uncharacterized protein</fullName>
    </submittedName>
</protein>
<gene>
    <name evidence="2" type="ORF">L596_000503</name>
</gene>
<proteinExistence type="predicted"/>
<feature type="compositionally biased region" description="Basic and acidic residues" evidence="1">
    <location>
        <begin position="78"/>
        <end position="100"/>
    </location>
</feature>
<feature type="region of interest" description="Disordered" evidence="1">
    <location>
        <begin position="78"/>
        <end position="103"/>
    </location>
</feature>
<feature type="compositionally biased region" description="Acidic residues" evidence="1">
    <location>
        <begin position="170"/>
        <end position="186"/>
    </location>
</feature>
<evidence type="ECO:0000313" key="2">
    <source>
        <dbReference type="EMBL" id="TMS32695.1"/>
    </source>
</evidence>
<feature type="region of interest" description="Disordered" evidence="1">
    <location>
        <begin position="161"/>
        <end position="186"/>
    </location>
</feature>
<name>A0A4U8UKQ5_STECR</name>
<reference evidence="2 3" key="2">
    <citation type="journal article" date="2019" name="G3 (Bethesda)">
        <title>Hybrid Assembly of the Genome of the Entomopathogenic Nematode Steinernema carpocapsae Identifies the X-Chromosome.</title>
        <authorList>
            <person name="Serra L."/>
            <person name="Macchietto M."/>
            <person name="Macias-Munoz A."/>
            <person name="McGill C.J."/>
            <person name="Rodriguez I.M."/>
            <person name="Rodriguez B."/>
            <person name="Murad R."/>
            <person name="Mortazavi A."/>
        </authorList>
    </citation>
    <scope>NUCLEOTIDE SEQUENCE [LARGE SCALE GENOMIC DNA]</scope>
    <source>
        <strain evidence="2 3">ALL</strain>
    </source>
</reference>